<dbReference type="InterPro" id="IPR001129">
    <property type="entry name" value="Membr-assoc_MAPEG"/>
</dbReference>
<accession>A0A6A4RCT2</accession>
<evidence type="ECO:0000256" key="2">
    <source>
        <dbReference type="ARBA" id="ARBA00004477"/>
    </source>
</evidence>
<reference evidence="14 15" key="1">
    <citation type="submission" date="2019-12" db="EMBL/GenBank/DDBJ databases">
        <authorList>
            <person name="Zhang Y.-J."/>
        </authorList>
    </citation>
    <scope>NUCLEOTIDE SEQUENCE [LARGE SCALE GENOMIC DNA]</scope>
    <source>
        <strain evidence="14 15">H18S-6</strain>
    </source>
</reference>
<dbReference type="Gene3D" id="1.20.120.550">
    <property type="entry name" value="Membrane associated eicosanoid/glutathione metabolism-like domain"/>
    <property type="match status" value="1"/>
</dbReference>
<evidence type="ECO:0000256" key="9">
    <source>
        <dbReference type="ARBA" id="ARBA00023136"/>
    </source>
</evidence>
<keyword evidence="5 13" id="KW-0812">Transmembrane</keyword>
<dbReference type="InterPro" id="IPR023352">
    <property type="entry name" value="MAPEG-like_dom_sf"/>
</dbReference>
<gene>
    <name evidence="14" type="ORF">GP644_08935</name>
</gene>
<comment type="function">
    <text evidence="1">Conjugation of reduced glutathione to a wide number of exogenous and endogenous hydrophobic electrophiles.</text>
</comment>
<keyword evidence="4" id="KW-0808">Transferase</keyword>
<dbReference type="EC" id="2.5.1.18" evidence="3"/>
<evidence type="ECO:0000313" key="15">
    <source>
        <dbReference type="Proteomes" id="UP000441586"/>
    </source>
</evidence>
<feature type="transmembrane region" description="Helical" evidence="13">
    <location>
        <begin position="167"/>
        <end position="187"/>
    </location>
</feature>
<evidence type="ECO:0000256" key="8">
    <source>
        <dbReference type="ARBA" id="ARBA00022990"/>
    </source>
</evidence>
<sequence>MDKPKRDKRQIALIIIGYPFCLLIIGLAINMLVFGIGRISVLMPSTEIVSALIIASVLLVINHAWLMTTTELTRLKHTLYATPEEWAKSGVDPQSASALGMQELERRHNAHRNTTENAVYFCLLAALFTVTSPSTLAAQVWLIGFAIARLGYTYSYIAGRDNLRGVFMSLSLLAMFGLASYLLLSLVV</sequence>
<evidence type="ECO:0000256" key="3">
    <source>
        <dbReference type="ARBA" id="ARBA00012452"/>
    </source>
</evidence>
<evidence type="ECO:0000256" key="4">
    <source>
        <dbReference type="ARBA" id="ARBA00022679"/>
    </source>
</evidence>
<evidence type="ECO:0000256" key="10">
    <source>
        <dbReference type="ARBA" id="ARBA00038540"/>
    </source>
</evidence>
<keyword evidence="7 13" id="KW-1133">Transmembrane helix</keyword>
<evidence type="ECO:0000256" key="5">
    <source>
        <dbReference type="ARBA" id="ARBA00022692"/>
    </source>
</evidence>
<dbReference type="SUPFAM" id="SSF161084">
    <property type="entry name" value="MAPEG domain-like"/>
    <property type="match status" value="1"/>
</dbReference>
<evidence type="ECO:0000256" key="12">
    <source>
        <dbReference type="ARBA" id="ARBA00049385"/>
    </source>
</evidence>
<dbReference type="Proteomes" id="UP000441586">
    <property type="component" value="Unassembled WGS sequence"/>
</dbReference>
<feature type="transmembrane region" description="Helical" evidence="13">
    <location>
        <begin position="118"/>
        <end position="147"/>
    </location>
</feature>
<dbReference type="InterPro" id="IPR040162">
    <property type="entry name" value="MGST1-like"/>
</dbReference>
<evidence type="ECO:0000256" key="7">
    <source>
        <dbReference type="ARBA" id="ARBA00022989"/>
    </source>
</evidence>
<keyword evidence="6" id="KW-0256">Endoplasmic reticulum</keyword>
<keyword evidence="9 13" id="KW-0472">Membrane</keyword>
<dbReference type="RefSeq" id="WP_158978855.1">
    <property type="nucleotide sequence ID" value="NZ_WSFO01000004.1"/>
</dbReference>
<dbReference type="AlphaFoldDB" id="A0A6A4RCT2"/>
<evidence type="ECO:0000256" key="6">
    <source>
        <dbReference type="ARBA" id="ARBA00022824"/>
    </source>
</evidence>
<feature type="transmembrane region" description="Helical" evidence="13">
    <location>
        <begin position="12"/>
        <end position="36"/>
    </location>
</feature>
<comment type="subunit">
    <text evidence="10">Homotrimer; The trimer binds only one molecule of glutathione.</text>
</comment>
<comment type="caution">
    <text evidence="14">The sequence shown here is derived from an EMBL/GenBank/DDBJ whole genome shotgun (WGS) entry which is preliminary data.</text>
</comment>
<dbReference type="Pfam" id="PF01124">
    <property type="entry name" value="MAPEG"/>
    <property type="match status" value="1"/>
</dbReference>
<evidence type="ECO:0000313" key="14">
    <source>
        <dbReference type="EMBL" id="KAE9630515.1"/>
    </source>
</evidence>
<organism evidence="14 15">
    <name type="scientific">Parasedimentitalea maritima</name>
    <dbReference type="NCBI Taxonomy" id="2578117"/>
    <lineage>
        <taxon>Bacteria</taxon>
        <taxon>Pseudomonadati</taxon>
        <taxon>Pseudomonadota</taxon>
        <taxon>Alphaproteobacteria</taxon>
        <taxon>Rhodobacterales</taxon>
        <taxon>Paracoccaceae</taxon>
        <taxon>Parasedimentitalea</taxon>
    </lineage>
</organism>
<dbReference type="EMBL" id="WSFO01000004">
    <property type="protein sequence ID" value="KAE9630515.1"/>
    <property type="molecule type" value="Genomic_DNA"/>
</dbReference>
<comment type="catalytic activity">
    <reaction evidence="12">
        <text>RX + glutathione = an S-substituted glutathione + a halide anion + H(+)</text>
        <dbReference type="Rhea" id="RHEA:16437"/>
        <dbReference type="ChEBI" id="CHEBI:15378"/>
        <dbReference type="ChEBI" id="CHEBI:16042"/>
        <dbReference type="ChEBI" id="CHEBI:17792"/>
        <dbReference type="ChEBI" id="CHEBI:57925"/>
        <dbReference type="ChEBI" id="CHEBI:90779"/>
        <dbReference type="EC" id="2.5.1.18"/>
    </reaction>
    <physiologicalReaction direction="left-to-right" evidence="12">
        <dbReference type="Rhea" id="RHEA:16438"/>
    </physiologicalReaction>
</comment>
<name>A0A6A4RCT2_9RHOB</name>
<comment type="subcellular location">
    <subcellularLocation>
        <location evidence="2">Endoplasmic reticulum membrane</location>
        <topology evidence="2">Multi-pass membrane protein</topology>
    </subcellularLocation>
</comment>
<proteinExistence type="predicted"/>
<feature type="transmembrane region" description="Helical" evidence="13">
    <location>
        <begin position="48"/>
        <end position="66"/>
    </location>
</feature>
<protein>
    <recommendedName>
        <fullName evidence="11">Microsomal glutathione S-transferase 1</fullName>
        <ecNumber evidence="3">2.5.1.18</ecNumber>
    </recommendedName>
</protein>
<dbReference type="GO" id="GO:0016020">
    <property type="term" value="C:membrane"/>
    <property type="evidence" value="ECO:0007669"/>
    <property type="project" value="InterPro"/>
</dbReference>
<keyword evidence="8" id="KW-0007">Acetylation</keyword>
<evidence type="ECO:0000256" key="1">
    <source>
        <dbReference type="ARBA" id="ARBA00003701"/>
    </source>
</evidence>
<evidence type="ECO:0000256" key="11">
    <source>
        <dbReference type="ARBA" id="ARBA00039397"/>
    </source>
</evidence>
<dbReference type="GO" id="GO:0004364">
    <property type="term" value="F:glutathione transferase activity"/>
    <property type="evidence" value="ECO:0007669"/>
    <property type="project" value="UniProtKB-EC"/>
</dbReference>
<dbReference type="PANTHER" id="PTHR10689">
    <property type="entry name" value="MICROSOMAL GLUTATHIONE S-TRANSFERASE 1"/>
    <property type="match status" value="1"/>
</dbReference>
<dbReference type="PANTHER" id="PTHR10689:SF6">
    <property type="entry name" value="MICROSOMAL GLUTATHIONE S-TRANSFERASE 1"/>
    <property type="match status" value="1"/>
</dbReference>
<evidence type="ECO:0000256" key="13">
    <source>
        <dbReference type="SAM" id="Phobius"/>
    </source>
</evidence>